<organism evidence="2 3">
    <name type="scientific">Marispirochaeta aestuarii</name>
    <dbReference type="NCBI Taxonomy" id="1963862"/>
    <lineage>
        <taxon>Bacteria</taxon>
        <taxon>Pseudomonadati</taxon>
        <taxon>Spirochaetota</taxon>
        <taxon>Spirochaetia</taxon>
        <taxon>Spirochaetales</taxon>
        <taxon>Spirochaetaceae</taxon>
        <taxon>Marispirochaeta</taxon>
    </lineage>
</organism>
<gene>
    <name evidence="2" type="ORF">B4O97_12710</name>
</gene>
<comment type="caution">
    <text evidence="2">The sequence shown here is derived from an EMBL/GenBank/DDBJ whole genome shotgun (WGS) entry which is preliminary data.</text>
</comment>
<accession>A0A1Y1RWD9</accession>
<name>A0A1Y1RWD9_9SPIO</name>
<sequence length="261" mass="30244">MEKQRRAYLFHFSRKDGRSFFLDPFQDPNEVMPVLESCELIGLYGNEPKVEAVTWFRNELYRKVESAVKVWVAERRFIPRFLVSSALFLLVYLFLSLVIRDPLPMVDELLVALGVSAALYVFLSRRDLSSAWSSKKRAELRGKVDSIYFEEDQFVREVEKNLHRLETGSPQQVLESIILSTDSFYAHLNAEAASQLARYIEQKLGSRELKRQEKKIRALLRAKRGNDKREIESLSRQFSAKKIDLSLFAVYHGIKSSSNKG</sequence>
<dbReference type="EMBL" id="MWQY01000013">
    <property type="protein sequence ID" value="ORC34496.1"/>
    <property type="molecule type" value="Genomic_DNA"/>
</dbReference>
<dbReference type="RefSeq" id="WP_083051346.1">
    <property type="nucleotide sequence ID" value="NZ_CAXXQO010000004.1"/>
</dbReference>
<evidence type="ECO:0000256" key="1">
    <source>
        <dbReference type="SAM" id="Phobius"/>
    </source>
</evidence>
<reference evidence="2 3" key="1">
    <citation type="submission" date="2017-03" db="EMBL/GenBank/DDBJ databases">
        <title>Draft Genome sequence of Marispirochaeta sp. strain JC444.</title>
        <authorList>
            <person name="Shivani Y."/>
            <person name="Subhash Y."/>
            <person name="Sasikala C."/>
            <person name="Ramana C."/>
        </authorList>
    </citation>
    <scope>NUCLEOTIDE SEQUENCE [LARGE SCALE GENOMIC DNA]</scope>
    <source>
        <strain evidence="2 3">JC444</strain>
    </source>
</reference>
<dbReference type="OrthoDB" id="371309at2"/>
<dbReference type="AlphaFoldDB" id="A0A1Y1RWD9"/>
<evidence type="ECO:0000313" key="2">
    <source>
        <dbReference type="EMBL" id="ORC34496.1"/>
    </source>
</evidence>
<dbReference type="STRING" id="1963862.B4O97_12710"/>
<evidence type="ECO:0000313" key="3">
    <source>
        <dbReference type="Proteomes" id="UP000192343"/>
    </source>
</evidence>
<keyword evidence="1" id="KW-0812">Transmembrane</keyword>
<keyword evidence="1" id="KW-0472">Membrane</keyword>
<proteinExistence type="predicted"/>
<feature type="transmembrane region" description="Helical" evidence="1">
    <location>
        <begin position="105"/>
        <end position="123"/>
    </location>
</feature>
<protein>
    <submittedName>
        <fullName evidence="2">Uncharacterized protein</fullName>
    </submittedName>
</protein>
<dbReference type="Proteomes" id="UP000192343">
    <property type="component" value="Unassembled WGS sequence"/>
</dbReference>
<keyword evidence="1" id="KW-1133">Transmembrane helix</keyword>
<keyword evidence="3" id="KW-1185">Reference proteome</keyword>
<feature type="transmembrane region" description="Helical" evidence="1">
    <location>
        <begin position="81"/>
        <end position="99"/>
    </location>
</feature>